<keyword evidence="6" id="KW-1185">Reference proteome</keyword>
<dbReference type="STRING" id="1445510.YC6258_00965"/>
<feature type="transmembrane region" description="Helical" evidence="1">
    <location>
        <begin position="163"/>
        <end position="186"/>
    </location>
</feature>
<dbReference type="InterPro" id="IPR058834">
    <property type="entry name" value="Beta-barrel_ALG44"/>
</dbReference>
<evidence type="ECO:0000259" key="2">
    <source>
        <dbReference type="Pfam" id="PF07238"/>
    </source>
</evidence>
<accession>A0A0C5V0C0</accession>
<keyword evidence="1" id="KW-1133">Transmembrane helix</keyword>
<evidence type="ECO:0000259" key="4">
    <source>
        <dbReference type="Pfam" id="PF25965"/>
    </source>
</evidence>
<protein>
    <submittedName>
        <fullName evidence="5">Uncharacterized protein</fullName>
    </submittedName>
</protein>
<name>A0A0C5V0C0_9GAMM</name>
<evidence type="ECO:0000256" key="1">
    <source>
        <dbReference type="SAM" id="Phobius"/>
    </source>
</evidence>
<dbReference type="Proteomes" id="UP000032266">
    <property type="component" value="Chromosome"/>
</dbReference>
<dbReference type="RefSeq" id="WP_044615933.1">
    <property type="nucleotide sequence ID" value="NZ_CP007142.1"/>
</dbReference>
<gene>
    <name evidence="5" type="ORF">YC6258_00965</name>
</gene>
<dbReference type="KEGG" id="gsn:YC6258_00965"/>
<dbReference type="Pfam" id="PF25964">
    <property type="entry name" value="BSH_ALG44"/>
    <property type="match status" value="1"/>
</dbReference>
<organism evidence="5 6">
    <name type="scientific">Gynuella sunshinyii YC6258</name>
    <dbReference type="NCBI Taxonomy" id="1445510"/>
    <lineage>
        <taxon>Bacteria</taxon>
        <taxon>Pseudomonadati</taxon>
        <taxon>Pseudomonadota</taxon>
        <taxon>Gammaproteobacteria</taxon>
        <taxon>Oceanospirillales</taxon>
        <taxon>Saccharospirillaceae</taxon>
        <taxon>Gynuella</taxon>
    </lineage>
</organism>
<feature type="domain" description="PilZ" evidence="2">
    <location>
        <begin position="16"/>
        <end position="121"/>
    </location>
</feature>
<dbReference type="InterPro" id="IPR058835">
    <property type="entry name" value="BSH_ALG44"/>
</dbReference>
<keyword evidence="1" id="KW-0812">Transmembrane</keyword>
<dbReference type="OrthoDB" id="5912905at2"/>
<dbReference type="Gene3D" id="2.40.10.220">
    <property type="entry name" value="predicted glycosyltransferase like domains"/>
    <property type="match status" value="1"/>
</dbReference>
<feature type="domain" description="ALG44 beta-barrel" evidence="4">
    <location>
        <begin position="301"/>
        <end position="375"/>
    </location>
</feature>
<dbReference type="AlphaFoldDB" id="A0A0C5V0C0"/>
<dbReference type="Pfam" id="PF25965">
    <property type="entry name" value="Beta-barrel_ALG44"/>
    <property type="match status" value="1"/>
</dbReference>
<dbReference type="SUPFAM" id="SSF141371">
    <property type="entry name" value="PilZ domain-like"/>
    <property type="match status" value="1"/>
</dbReference>
<reference evidence="5 6" key="1">
    <citation type="submission" date="2014-01" db="EMBL/GenBank/DDBJ databases">
        <title>Full genme sequencing of cellulolytic bacterium Gynuella sunshinyii YC6258T gen. nov., sp. nov.</title>
        <authorList>
            <person name="Khan H."/>
            <person name="Chung E.J."/>
            <person name="Chung Y.R."/>
        </authorList>
    </citation>
    <scope>NUCLEOTIDE SEQUENCE [LARGE SCALE GENOMIC DNA]</scope>
    <source>
        <strain evidence="5 6">YC6258</strain>
    </source>
</reference>
<proteinExistence type="predicted"/>
<dbReference type="EMBL" id="CP007142">
    <property type="protein sequence ID" value="AJQ93015.1"/>
    <property type="molecule type" value="Genomic_DNA"/>
</dbReference>
<dbReference type="HOGENOM" id="CLU_058768_0_0_6"/>
<feature type="domain" description="ALG44 barrel-sandwich hybrid" evidence="3">
    <location>
        <begin position="205"/>
        <end position="295"/>
    </location>
</feature>
<keyword evidence="1" id="KW-0472">Membrane</keyword>
<dbReference type="GO" id="GO:0035438">
    <property type="term" value="F:cyclic-di-GMP binding"/>
    <property type="evidence" value="ECO:0007669"/>
    <property type="project" value="InterPro"/>
</dbReference>
<evidence type="ECO:0000313" key="6">
    <source>
        <dbReference type="Proteomes" id="UP000032266"/>
    </source>
</evidence>
<evidence type="ECO:0000259" key="3">
    <source>
        <dbReference type="Pfam" id="PF25964"/>
    </source>
</evidence>
<dbReference type="InterPro" id="IPR009875">
    <property type="entry name" value="PilZ_domain"/>
</dbReference>
<sequence>MTTAENLNIVHESEAQRQYARVRMPVELEMIAAVQGKNNQFSMRRYKVQDISAGGFSIRCQPHEFANGRVFKGTLKINVDGFMLSLGVSFLVRSVQEQSGRTGFEFQELGPKEISALRYLITAYLSGDLVNTGDMLNTLSRENFTKARKNSVQKVSIGNKVKAIGGTLVIFMTGLGAAVFVAAQLYNTFYVTTSQAAELVAETYHINMPKDGMVKPLIDSESAVKRGQPIATFETPVLDFMNSELGGEIDSERLASLTGSSVKGTLMSPCDCILAKSYIADGQYLPKGAEVFEMSVENAQPYVSAQFAFADSDNLAPGDQVQVRIGGNRHVYDGVIRQISVRQANGMSEALIDAQIELQQVPGYEDIGRPVTVTKGALMPFLTVSQKTES</sequence>
<evidence type="ECO:0000313" key="5">
    <source>
        <dbReference type="EMBL" id="AJQ93015.1"/>
    </source>
</evidence>
<dbReference type="Pfam" id="PF07238">
    <property type="entry name" value="PilZ"/>
    <property type="match status" value="1"/>
</dbReference>